<dbReference type="PANTHER" id="PTHR37406:SF1">
    <property type="entry name" value="T4-TYPE LYSOZYME 1-RELATED"/>
    <property type="match status" value="1"/>
</dbReference>
<dbReference type="GO" id="GO:0003796">
    <property type="term" value="F:lysozyme activity"/>
    <property type="evidence" value="ECO:0007669"/>
    <property type="project" value="UniProtKB-EC"/>
</dbReference>
<dbReference type="EMBL" id="MK838112">
    <property type="protein sequence ID" value="QDH46539.1"/>
    <property type="molecule type" value="Genomic_DNA"/>
</dbReference>
<dbReference type="Pfam" id="PF00959">
    <property type="entry name" value="Phage_lysozyme"/>
    <property type="match status" value="1"/>
</dbReference>
<evidence type="ECO:0000256" key="1">
    <source>
        <dbReference type="ARBA" id="ARBA00022529"/>
    </source>
</evidence>
<keyword evidence="5" id="KW-1185">Reference proteome</keyword>
<proteinExistence type="inferred from homology"/>
<dbReference type="GO" id="GO:0042742">
    <property type="term" value="P:defense response to bacterium"/>
    <property type="evidence" value="ECO:0007669"/>
    <property type="project" value="UniProtKB-KW"/>
</dbReference>
<evidence type="ECO:0000256" key="2">
    <source>
        <dbReference type="ARBA" id="ARBA00022638"/>
    </source>
</evidence>
<keyword evidence="1 3" id="KW-0929">Antimicrobial</keyword>
<comment type="catalytic activity">
    <reaction evidence="3">
        <text>Hydrolysis of (1-&gt;4)-beta-linkages between N-acetylmuramic acid and N-acetyl-D-glucosamine residues in a peptidoglycan and between N-acetyl-D-glucosamine residues in chitodextrins.</text>
        <dbReference type="EC" id="3.2.1.17"/>
    </reaction>
</comment>
<gene>
    <name evidence="4" type="ORF">LAh6_63</name>
</gene>
<keyword evidence="2 3" id="KW-0081">Bacteriolytic enzyme</keyword>
<dbReference type="InterPro" id="IPR023347">
    <property type="entry name" value="Lysozyme_dom_sf"/>
</dbReference>
<dbReference type="SUPFAM" id="SSF53955">
    <property type="entry name" value="Lysozyme-like"/>
    <property type="match status" value="1"/>
</dbReference>
<dbReference type="PANTHER" id="PTHR37406">
    <property type="entry name" value="T4-TYPE LYSOZYME 1-RELATED"/>
    <property type="match status" value="1"/>
</dbReference>
<evidence type="ECO:0000313" key="4">
    <source>
        <dbReference type="EMBL" id="QDH46539.1"/>
    </source>
</evidence>
<dbReference type="CDD" id="cd00735">
    <property type="entry name" value="T4-like_lys"/>
    <property type="match status" value="1"/>
</dbReference>
<dbReference type="InterPro" id="IPR002196">
    <property type="entry name" value="Glyco_hydro_24"/>
</dbReference>
<dbReference type="GO" id="GO:0031640">
    <property type="term" value="P:killing of cells of another organism"/>
    <property type="evidence" value="ECO:0007669"/>
    <property type="project" value="UniProtKB-KW"/>
</dbReference>
<dbReference type="PRINTS" id="PR00684">
    <property type="entry name" value="T4LYSOZYME"/>
</dbReference>
<keyword evidence="3" id="KW-0378">Hydrolase</keyword>
<evidence type="ECO:0000313" key="5">
    <source>
        <dbReference type="Proteomes" id="UP000319466"/>
    </source>
</evidence>
<dbReference type="InterPro" id="IPR023346">
    <property type="entry name" value="Lysozyme-like_dom_sf"/>
</dbReference>
<dbReference type="Gene3D" id="1.10.530.40">
    <property type="match status" value="1"/>
</dbReference>
<dbReference type="Proteomes" id="UP000319466">
    <property type="component" value="Segment"/>
</dbReference>
<sequence length="158" mass="17883">MKRILMTSIVNLIELEEGWREKPYFCTEGYPTIGFGFKIGPKGAPLSNYQFKISKAVGAVWLNELVDEFVKDMEKYQHIADALKACNDARKAVLISMAYQMGVDGLAAFKNTLRAVAESRWADAKSGMLNSKWAKQTPERANRHANQMLTGEWDKVYL</sequence>
<dbReference type="EC" id="3.2.1.17" evidence="3"/>
<comment type="similarity">
    <text evidence="3">Belongs to the glycosyl hydrolase 24 family.</text>
</comment>
<evidence type="ECO:0000256" key="3">
    <source>
        <dbReference type="RuleBase" id="RU003788"/>
    </source>
</evidence>
<keyword evidence="3" id="KW-0326">Glycosidase</keyword>
<dbReference type="GO" id="GO:0009253">
    <property type="term" value="P:peptidoglycan catabolic process"/>
    <property type="evidence" value="ECO:0007669"/>
    <property type="project" value="InterPro"/>
</dbReference>
<dbReference type="GO" id="GO:0016998">
    <property type="term" value="P:cell wall macromolecule catabolic process"/>
    <property type="evidence" value="ECO:0007669"/>
    <property type="project" value="InterPro"/>
</dbReference>
<accession>A0A513ZZU2</accession>
<dbReference type="InterPro" id="IPR001165">
    <property type="entry name" value="T4-type_lysozyme"/>
</dbReference>
<reference evidence="4 5" key="1">
    <citation type="submission" date="2019-04" db="EMBL/GenBank/DDBJ databases">
        <title>Novel bacteriophages capable of disrupting biofilms from clinical strains of Aeromonas hydrophila with intrinsic antibiotic resistance.</title>
        <authorList>
            <person name="Kabwe M."/>
            <person name="Brown T.L."/>
            <person name="Speirs L."/>
            <person name="Ku H."/>
            <person name="Leach M."/>
            <person name="Chan H.T."/>
            <person name="Petrovski S."/>
            <person name="Lock P."/>
            <person name="Tucci J."/>
        </authorList>
    </citation>
    <scope>NUCLEOTIDE SEQUENCE [LARGE SCALE GENOMIC DNA]</scope>
</reference>
<protein>
    <recommendedName>
        <fullName evidence="3">Lysozyme</fullName>
        <ecNumber evidence="3">3.2.1.17</ecNumber>
    </recommendedName>
</protein>
<organism evidence="4 5">
    <name type="scientific">Aeromonas phage LAh_6</name>
    <dbReference type="NCBI Taxonomy" id="2591030"/>
    <lineage>
        <taxon>Viruses</taxon>
        <taxon>Duplodnaviria</taxon>
        <taxon>Heunggongvirae</taxon>
        <taxon>Uroviricota</taxon>
        <taxon>Caudoviricetes</taxon>
        <taxon>Grimontviridae</taxon>
        <taxon>Lahexavirus</taxon>
        <taxon>Lahexavirus LAh6</taxon>
    </lineage>
</organism>
<name>A0A513ZZU2_9CAUD</name>
<dbReference type="InterPro" id="IPR052619">
    <property type="entry name" value="Phage_lysozyme-like"/>
</dbReference>